<dbReference type="RefSeq" id="XP_070011497.1">
    <property type="nucleotide sequence ID" value="XM_070155396.1"/>
</dbReference>
<dbReference type="Gene3D" id="2.40.50.140">
    <property type="entry name" value="Nucleic acid-binding proteins"/>
    <property type="match status" value="3"/>
</dbReference>
<dbReference type="InterPro" id="IPR012340">
    <property type="entry name" value="NA-bd_OB-fold"/>
</dbReference>
<dbReference type="eggNOG" id="KOG0851">
    <property type="taxonomic scope" value="Eukaryota"/>
</dbReference>
<dbReference type="AlphaFoldDB" id="A0A1U7VFG2"/>
<evidence type="ECO:0000313" key="2">
    <source>
        <dbReference type="Proteomes" id="UP000189701"/>
    </source>
</evidence>
<dbReference type="CDD" id="cd04481">
    <property type="entry name" value="RPA1_DBD_B_like"/>
    <property type="match status" value="1"/>
</dbReference>
<dbReference type="STRING" id="4096.A0A1U7VFG2"/>
<dbReference type="OrthoDB" id="1305148at2759"/>
<dbReference type="PANTHER" id="PTHR47165:SF4">
    <property type="entry name" value="OS03G0429900 PROTEIN"/>
    <property type="match status" value="1"/>
</dbReference>
<evidence type="ECO:0000259" key="1">
    <source>
        <dbReference type="Pfam" id="PF08646"/>
    </source>
</evidence>
<sequence>MFKPKIQELGLYFMKNFVVGPNYMKLKYTRHKLKLAFTHKTIVEEANDHLFGMSIFDLKPYEYLINKIDVEESELFDVIGEVVSYGEVESHNQGDKKSAYMNVELEDHERNNILATFWGEFVDQILPHLEGSLYQPVIVVMQLIKAHKFQGKYSVRNTWHVSKLWINPDLPQAVDFKSRLASVNEANSARISQIPSQRSYSVSDKLATGTVEVKTIRELVNCMEEGHIWIVATVVNLLLEKEWSYLGCKKCSKKVDKIGNKFHCKKCDRLDSSATHRYKLRVQVMDHTGFISLLLWDREATR</sequence>
<evidence type="ECO:0000313" key="3">
    <source>
        <dbReference type="RefSeq" id="XP_009761074.1"/>
    </source>
</evidence>
<dbReference type="RefSeq" id="XP_009761074.1">
    <property type="nucleotide sequence ID" value="XM_009762772.1"/>
</dbReference>
<dbReference type="KEGG" id="nsy:104213296"/>
<reference evidence="2" key="1">
    <citation type="journal article" date="2013" name="Genome Biol.">
        <title>Reference genomes and transcriptomes of Nicotiana sylvestris and Nicotiana tomentosiformis.</title>
        <authorList>
            <person name="Sierro N."/>
            <person name="Battey J.N."/>
            <person name="Ouadi S."/>
            <person name="Bovet L."/>
            <person name="Goepfert S."/>
            <person name="Bakaher N."/>
            <person name="Peitsch M.C."/>
            <person name="Ivanov N.V."/>
        </authorList>
    </citation>
    <scope>NUCLEOTIDE SEQUENCE [LARGE SCALE GENOMIC DNA]</scope>
</reference>
<dbReference type="SUPFAM" id="SSF50249">
    <property type="entry name" value="Nucleic acid-binding proteins"/>
    <property type="match status" value="2"/>
</dbReference>
<keyword evidence="2" id="KW-1185">Reference proteome</keyword>
<name>A0A1U7VFG2_NICSY</name>
<organism evidence="2 3">
    <name type="scientific">Nicotiana sylvestris</name>
    <name type="common">Wood tobacco</name>
    <name type="synonym">South American tobacco</name>
    <dbReference type="NCBI Taxonomy" id="4096"/>
    <lineage>
        <taxon>Eukaryota</taxon>
        <taxon>Viridiplantae</taxon>
        <taxon>Streptophyta</taxon>
        <taxon>Embryophyta</taxon>
        <taxon>Tracheophyta</taxon>
        <taxon>Spermatophyta</taxon>
        <taxon>Magnoliopsida</taxon>
        <taxon>eudicotyledons</taxon>
        <taxon>Gunneridae</taxon>
        <taxon>Pentapetalae</taxon>
        <taxon>asterids</taxon>
        <taxon>lamiids</taxon>
        <taxon>Solanales</taxon>
        <taxon>Solanaceae</taxon>
        <taxon>Nicotianoideae</taxon>
        <taxon>Nicotianeae</taxon>
        <taxon>Nicotiana</taxon>
    </lineage>
</organism>
<gene>
    <name evidence="3" type="primary">LOC104213296</name>
</gene>
<feature type="domain" description="Replication factor A C-terminal" evidence="1">
    <location>
        <begin position="231"/>
        <end position="300"/>
    </location>
</feature>
<dbReference type="PANTHER" id="PTHR47165">
    <property type="entry name" value="OS03G0429900 PROTEIN"/>
    <property type="match status" value="1"/>
</dbReference>
<dbReference type="RefSeq" id="XP_070011499.1">
    <property type="nucleotide sequence ID" value="XM_070155398.1"/>
</dbReference>
<protein>
    <submittedName>
        <fullName evidence="3">Replication protein A 70 kDa DNA-binding subunit A-like</fullName>
    </submittedName>
</protein>
<reference evidence="3" key="2">
    <citation type="submission" date="2025-08" db="UniProtKB">
        <authorList>
            <consortium name="RefSeq"/>
        </authorList>
    </citation>
    <scope>IDENTIFICATION</scope>
    <source>
        <tissue evidence="3">Leaf</tissue>
    </source>
</reference>
<accession>A0A1U7VFG2</accession>
<dbReference type="Proteomes" id="UP000189701">
    <property type="component" value="Unplaced"/>
</dbReference>
<dbReference type="GeneID" id="104213296"/>
<proteinExistence type="predicted"/>
<dbReference type="Pfam" id="PF08646">
    <property type="entry name" value="Rep_fac-A_C"/>
    <property type="match status" value="1"/>
</dbReference>
<dbReference type="RefSeq" id="XP_070011498.1">
    <property type="nucleotide sequence ID" value="XM_070155397.1"/>
</dbReference>
<dbReference type="InterPro" id="IPR013955">
    <property type="entry name" value="Rep_factor-A_C"/>
</dbReference>